<sequence length="88" mass="10957">MLEIFVTKTFQELYRELPKTIRRKADSKTQIFRQNPFHPSLQTKKLEPHHKEIWSFWVDKDHRIKFRFISSNEVHLLYIGNRKDIYRR</sequence>
<evidence type="ECO:0000313" key="2">
    <source>
        <dbReference type="Proteomes" id="UP000178911"/>
    </source>
</evidence>
<dbReference type="SUPFAM" id="SSF143011">
    <property type="entry name" value="RelE-like"/>
    <property type="match status" value="1"/>
</dbReference>
<reference evidence="1 2" key="1">
    <citation type="journal article" date="2016" name="Nat. Commun.">
        <title>Thousands of microbial genomes shed light on interconnected biogeochemical processes in an aquifer system.</title>
        <authorList>
            <person name="Anantharaman K."/>
            <person name="Brown C.T."/>
            <person name="Hug L.A."/>
            <person name="Sharon I."/>
            <person name="Castelle C.J."/>
            <person name="Probst A.J."/>
            <person name="Thomas B.C."/>
            <person name="Singh A."/>
            <person name="Wilkins M.J."/>
            <person name="Karaoz U."/>
            <person name="Brodie E.L."/>
            <person name="Williams K.H."/>
            <person name="Hubbard S.S."/>
            <person name="Banfield J.F."/>
        </authorList>
    </citation>
    <scope>NUCLEOTIDE SEQUENCE [LARGE SCALE GENOMIC DNA]</scope>
</reference>
<accession>A0A1F8GG49</accession>
<name>A0A1F8GG49_9BACT</name>
<dbReference type="Gene3D" id="3.30.2310.20">
    <property type="entry name" value="RelE-like"/>
    <property type="match status" value="1"/>
</dbReference>
<proteinExistence type="predicted"/>
<protein>
    <submittedName>
        <fullName evidence="1">Uncharacterized protein</fullName>
    </submittedName>
</protein>
<evidence type="ECO:0000313" key="1">
    <source>
        <dbReference type="EMBL" id="OGN23708.1"/>
    </source>
</evidence>
<dbReference type="Proteomes" id="UP000178911">
    <property type="component" value="Unassembled WGS sequence"/>
</dbReference>
<gene>
    <name evidence="1" type="ORF">A3A13_00155</name>
</gene>
<dbReference type="EMBL" id="MGKJ01000016">
    <property type="protein sequence ID" value="OGN23708.1"/>
    <property type="molecule type" value="Genomic_DNA"/>
</dbReference>
<dbReference type="STRING" id="1802695.A3A13_00155"/>
<dbReference type="InterPro" id="IPR035093">
    <property type="entry name" value="RelE/ParE_toxin_dom_sf"/>
</dbReference>
<dbReference type="AlphaFoldDB" id="A0A1F8GG49"/>
<comment type="caution">
    <text evidence="1">The sequence shown here is derived from an EMBL/GenBank/DDBJ whole genome shotgun (WGS) entry which is preliminary data.</text>
</comment>
<organism evidence="1 2">
    <name type="scientific">Candidatus Yanofskybacteria bacterium RIFCSPLOWO2_01_FULL_43_22</name>
    <dbReference type="NCBI Taxonomy" id="1802695"/>
    <lineage>
        <taxon>Bacteria</taxon>
        <taxon>Candidatus Yanofskyibacteriota</taxon>
    </lineage>
</organism>